<organism evidence="1 2">
    <name type="scientific">Vibrio aestuarianus</name>
    <dbReference type="NCBI Taxonomy" id="28171"/>
    <lineage>
        <taxon>Bacteria</taxon>
        <taxon>Pseudomonadati</taxon>
        <taxon>Pseudomonadota</taxon>
        <taxon>Gammaproteobacteria</taxon>
        <taxon>Vibrionales</taxon>
        <taxon>Vibrionaceae</taxon>
        <taxon>Vibrio</taxon>
    </lineage>
</organism>
<accession>A0ABN8TMU5</accession>
<evidence type="ECO:0000313" key="1">
    <source>
        <dbReference type="EMBL" id="CAH8190833.1"/>
    </source>
</evidence>
<sequence>MVRVLATSHHRIDEIREHRIALSFALWLMIRPHICFIPLKESIPADICALYYAEGNNKTQQFIQSITAKS</sequence>
<dbReference type="EMBL" id="CALYLK010000001">
    <property type="protein sequence ID" value="CAH8190833.1"/>
    <property type="molecule type" value="Genomic_DNA"/>
</dbReference>
<name>A0ABN8TMU5_9VIBR</name>
<protein>
    <submittedName>
        <fullName evidence="1">Uncharacterized protein</fullName>
    </submittedName>
</protein>
<keyword evidence="2" id="KW-1185">Reference proteome</keyword>
<proteinExistence type="predicted"/>
<gene>
    <name evidence="1" type="ORF">VAE063_1000221</name>
</gene>
<reference evidence="1" key="1">
    <citation type="submission" date="2022-06" db="EMBL/GenBank/DDBJ databases">
        <authorList>
            <person name="Goudenege D."/>
            <person name="Le Roux F."/>
        </authorList>
    </citation>
    <scope>NUCLEOTIDE SEQUENCE</scope>
    <source>
        <strain evidence="1">12-063</strain>
    </source>
</reference>
<comment type="caution">
    <text evidence="1">The sequence shown here is derived from an EMBL/GenBank/DDBJ whole genome shotgun (WGS) entry which is preliminary data.</text>
</comment>
<dbReference type="Proteomes" id="UP001152658">
    <property type="component" value="Unassembled WGS sequence"/>
</dbReference>
<evidence type="ECO:0000313" key="2">
    <source>
        <dbReference type="Proteomes" id="UP001152658"/>
    </source>
</evidence>